<feature type="transmembrane region" description="Helical" evidence="1">
    <location>
        <begin position="293"/>
        <end position="310"/>
    </location>
</feature>
<comment type="caution">
    <text evidence="2">The sequence shown here is derived from an EMBL/GenBank/DDBJ whole genome shotgun (WGS) entry which is preliminary data.</text>
</comment>
<dbReference type="PATRIC" id="fig|1703773.3.peg.1571"/>
<dbReference type="EMBL" id="LJVA01000046">
    <property type="protein sequence ID" value="KPL09960.1"/>
    <property type="molecule type" value="Genomic_DNA"/>
</dbReference>
<dbReference type="PANTHER" id="PTHR23530">
    <property type="entry name" value="TRANSPORT PROTEIN-RELATED"/>
    <property type="match status" value="1"/>
</dbReference>
<evidence type="ECO:0000313" key="3">
    <source>
        <dbReference type="Proteomes" id="UP000051035"/>
    </source>
</evidence>
<keyword evidence="1" id="KW-1133">Transmembrane helix</keyword>
<keyword evidence="1" id="KW-0812">Transmembrane</keyword>
<dbReference type="InterPro" id="IPR011701">
    <property type="entry name" value="MFS"/>
</dbReference>
<dbReference type="GO" id="GO:0022857">
    <property type="term" value="F:transmembrane transporter activity"/>
    <property type="evidence" value="ECO:0007669"/>
    <property type="project" value="InterPro"/>
</dbReference>
<dbReference type="CDD" id="cd06174">
    <property type="entry name" value="MFS"/>
    <property type="match status" value="1"/>
</dbReference>
<feature type="transmembrane region" description="Helical" evidence="1">
    <location>
        <begin position="255"/>
        <end position="273"/>
    </location>
</feature>
<feature type="transmembrane region" description="Helical" evidence="1">
    <location>
        <begin position="134"/>
        <end position="152"/>
    </location>
</feature>
<accession>A0A0S8JJV6</accession>
<feature type="transmembrane region" description="Helical" evidence="1">
    <location>
        <begin position="315"/>
        <end position="331"/>
    </location>
</feature>
<dbReference type="Proteomes" id="UP000051035">
    <property type="component" value="Unassembled WGS sequence"/>
</dbReference>
<dbReference type="InterPro" id="IPR036259">
    <property type="entry name" value="MFS_trans_sf"/>
</dbReference>
<protein>
    <recommendedName>
        <fullName evidence="4">Major facilitator superfamily (MFS) profile domain-containing protein</fullName>
    </recommendedName>
</protein>
<dbReference type="PANTHER" id="PTHR23530:SF1">
    <property type="entry name" value="PERMEASE, MAJOR FACILITATOR SUPERFAMILY-RELATED"/>
    <property type="match status" value="1"/>
</dbReference>
<reference evidence="2 3" key="1">
    <citation type="journal article" date="2015" name="Microbiome">
        <title>Genomic resolution of linkages in carbon, nitrogen, and sulfur cycling among widespread estuary sediment bacteria.</title>
        <authorList>
            <person name="Baker B.J."/>
            <person name="Lazar C.S."/>
            <person name="Teske A.P."/>
            <person name="Dick G.J."/>
        </authorList>
    </citation>
    <scope>NUCLEOTIDE SEQUENCE [LARGE SCALE GENOMIC DNA]</scope>
    <source>
        <strain evidence="2">SM1_40</strain>
    </source>
</reference>
<dbReference type="InterPro" id="IPR053160">
    <property type="entry name" value="MFS_DHA3_Transporter"/>
</dbReference>
<dbReference type="AlphaFoldDB" id="A0A0S8JJV6"/>
<name>A0A0S8JJV6_UNCT6</name>
<evidence type="ECO:0000256" key="1">
    <source>
        <dbReference type="SAM" id="Phobius"/>
    </source>
</evidence>
<keyword evidence="1" id="KW-0472">Membrane</keyword>
<proteinExistence type="predicted"/>
<organism evidence="2 3">
    <name type="scientific">candidate division TA06 bacterium SM1_40</name>
    <dbReference type="NCBI Taxonomy" id="1703773"/>
    <lineage>
        <taxon>Bacteria</taxon>
        <taxon>Bacteria division TA06</taxon>
    </lineage>
</organism>
<gene>
    <name evidence="2" type="ORF">AMJ71_04915</name>
</gene>
<evidence type="ECO:0000313" key="2">
    <source>
        <dbReference type="EMBL" id="KPL09960.1"/>
    </source>
</evidence>
<sequence>MLFRFSLYGFLKNQRYFEPFLILAFRAKGLSFFQIGILIAFREVCINLFEVPSGAVADVCGRRRSMIISFSAYIMSFSVFALATGWWLLFPAMLLFALGEAFRTGTHKAMIFDWLSQEGRSEERTRVYGFTRSWSKIGSAASVIIAAALVFISGNYQYVFWLSIPPYLLNIINFLGYPRSLDCRSPESPSVPRVARLLWRAVRDTARRPVLRGLILESMLFEGTFKATKDYIQPILKQTALALPLLLALSADRRTAILVGIVFFTLHLFESAASRRSYLLAERTGGELQANRVIWIVALLAYAFMAAALWRDAIGAALLIYVGLYVSQNFWRPILISRFSYHAEEESMATVLSIESQAKTLATMIIAPTLGLAVDHWGFWPVGFIGCAAAVAGTYVNTRARSQAPQGGHD</sequence>
<dbReference type="Gene3D" id="1.20.1250.20">
    <property type="entry name" value="MFS general substrate transporter like domains"/>
    <property type="match status" value="1"/>
</dbReference>
<dbReference type="SUPFAM" id="SSF103473">
    <property type="entry name" value="MFS general substrate transporter"/>
    <property type="match status" value="1"/>
</dbReference>
<feature type="transmembrane region" description="Helical" evidence="1">
    <location>
        <begin position="20"/>
        <end position="41"/>
    </location>
</feature>
<feature type="transmembrane region" description="Helical" evidence="1">
    <location>
        <begin position="72"/>
        <end position="98"/>
    </location>
</feature>
<dbReference type="Pfam" id="PF07690">
    <property type="entry name" value="MFS_1"/>
    <property type="match status" value="1"/>
</dbReference>
<evidence type="ECO:0008006" key="4">
    <source>
        <dbReference type="Google" id="ProtNLM"/>
    </source>
</evidence>
<feature type="transmembrane region" description="Helical" evidence="1">
    <location>
        <begin position="377"/>
        <end position="396"/>
    </location>
</feature>